<dbReference type="SUPFAM" id="SSF54211">
    <property type="entry name" value="Ribosomal protein S5 domain 2-like"/>
    <property type="match status" value="1"/>
</dbReference>
<evidence type="ECO:0000256" key="2">
    <source>
        <dbReference type="ARBA" id="ARBA00022694"/>
    </source>
</evidence>
<dbReference type="InterPro" id="IPR000100">
    <property type="entry name" value="RNase_P"/>
</dbReference>
<evidence type="ECO:0000256" key="9">
    <source>
        <dbReference type="SAM" id="MobiDB-lite"/>
    </source>
</evidence>
<keyword evidence="11" id="KW-1185">Reference proteome</keyword>
<keyword evidence="3 7" id="KW-0540">Nuclease</keyword>
<keyword evidence="6 7" id="KW-0694">RNA-binding</keyword>
<evidence type="ECO:0000256" key="1">
    <source>
        <dbReference type="ARBA" id="ARBA00002663"/>
    </source>
</evidence>
<dbReference type="PROSITE" id="PS00648">
    <property type="entry name" value="RIBONUCLEASE_P"/>
    <property type="match status" value="1"/>
</dbReference>
<dbReference type="GO" id="GO:0000049">
    <property type="term" value="F:tRNA binding"/>
    <property type="evidence" value="ECO:0007669"/>
    <property type="project" value="UniProtKB-UniRule"/>
</dbReference>
<accession>A0A2T0WZU0</accession>
<feature type="region of interest" description="Disordered" evidence="9">
    <location>
        <begin position="1"/>
        <end position="22"/>
    </location>
</feature>
<evidence type="ECO:0000256" key="8">
    <source>
        <dbReference type="NCBIfam" id="TIGR00188"/>
    </source>
</evidence>
<dbReference type="Proteomes" id="UP000238392">
    <property type="component" value="Unassembled WGS sequence"/>
</dbReference>
<sequence length="141" mass="15725">MTDRALPPLEPETAKDPAQEGAVPFRMSTLLNRSDFLAASRAKRFPAGGFLLQARRRRDGEADADLTRVGYTCSKKIGNAVARNRAKRRLREIARLVMPGRARAGWDYVLVGRPGVTGDKDFAALTRDLEIALRKIHEPRK</sequence>
<comment type="function">
    <text evidence="1 7">RNaseP catalyzes the removal of the 5'-leader sequence from pre-tRNA to produce the mature 5'-terminus. It can also cleave other RNA substrates such as 4.5S RNA. The protein component plays an auxiliary but essential role in vivo by binding to the 5'-leader sequence and broadening the substrate specificity of the ribozyme.</text>
</comment>
<evidence type="ECO:0000313" key="11">
    <source>
        <dbReference type="Proteomes" id="UP000238392"/>
    </source>
</evidence>
<comment type="similarity">
    <text evidence="7">Belongs to the RnpA family.</text>
</comment>
<dbReference type="GO" id="GO:0042781">
    <property type="term" value="F:3'-tRNA processing endoribonuclease activity"/>
    <property type="evidence" value="ECO:0007669"/>
    <property type="project" value="TreeGrafter"/>
</dbReference>
<gene>
    <name evidence="7" type="primary">rnpA</name>
    <name evidence="10" type="ORF">CLV74_102136</name>
</gene>
<dbReference type="EC" id="3.1.26.5" evidence="7 8"/>
<dbReference type="Pfam" id="PF00825">
    <property type="entry name" value="Ribonuclease_P"/>
    <property type="match status" value="1"/>
</dbReference>
<dbReference type="OrthoDB" id="9810867at2"/>
<evidence type="ECO:0000256" key="3">
    <source>
        <dbReference type="ARBA" id="ARBA00022722"/>
    </source>
</evidence>
<dbReference type="PANTHER" id="PTHR33992:SF1">
    <property type="entry name" value="RIBONUCLEASE P PROTEIN COMPONENT"/>
    <property type="match status" value="1"/>
</dbReference>
<organism evidence="10 11">
    <name type="scientific">Donghicola tyrosinivorans</name>
    <dbReference type="NCBI Taxonomy" id="1652492"/>
    <lineage>
        <taxon>Bacteria</taxon>
        <taxon>Pseudomonadati</taxon>
        <taxon>Pseudomonadota</taxon>
        <taxon>Alphaproteobacteria</taxon>
        <taxon>Rhodobacterales</taxon>
        <taxon>Roseobacteraceae</taxon>
        <taxon>Donghicola</taxon>
    </lineage>
</organism>
<dbReference type="EMBL" id="PVTQ01000002">
    <property type="protein sequence ID" value="PRY92222.1"/>
    <property type="molecule type" value="Genomic_DNA"/>
</dbReference>
<evidence type="ECO:0000256" key="4">
    <source>
        <dbReference type="ARBA" id="ARBA00022759"/>
    </source>
</evidence>
<proteinExistence type="inferred from homology"/>
<dbReference type="InterPro" id="IPR020539">
    <property type="entry name" value="RNase_P_CS"/>
</dbReference>
<dbReference type="HAMAP" id="MF_00227">
    <property type="entry name" value="RNase_P"/>
    <property type="match status" value="1"/>
</dbReference>
<protein>
    <recommendedName>
        <fullName evidence="7 8">Ribonuclease P protein component</fullName>
        <shortName evidence="7">RNase P protein</shortName>
        <shortName evidence="7">RNaseP protein</shortName>
        <ecNumber evidence="7 8">3.1.26.5</ecNumber>
    </recommendedName>
    <alternativeName>
        <fullName evidence="7">Protein C5</fullName>
    </alternativeName>
</protein>
<dbReference type="GO" id="GO:0030677">
    <property type="term" value="C:ribonuclease P complex"/>
    <property type="evidence" value="ECO:0007669"/>
    <property type="project" value="TreeGrafter"/>
</dbReference>
<evidence type="ECO:0000256" key="5">
    <source>
        <dbReference type="ARBA" id="ARBA00022801"/>
    </source>
</evidence>
<evidence type="ECO:0000256" key="7">
    <source>
        <dbReference type="HAMAP-Rule" id="MF_00227"/>
    </source>
</evidence>
<name>A0A2T0WZU0_9RHOB</name>
<dbReference type="NCBIfam" id="TIGR00188">
    <property type="entry name" value="rnpA"/>
    <property type="match status" value="1"/>
</dbReference>
<dbReference type="Gene3D" id="3.30.230.10">
    <property type="match status" value="1"/>
</dbReference>
<dbReference type="GO" id="GO:0001682">
    <property type="term" value="P:tRNA 5'-leader removal"/>
    <property type="evidence" value="ECO:0007669"/>
    <property type="project" value="UniProtKB-UniRule"/>
</dbReference>
<comment type="catalytic activity">
    <reaction evidence="7">
        <text>Endonucleolytic cleavage of RNA, removing 5'-extranucleotides from tRNA precursor.</text>
        <dbReference type="EC" id="3.1.26.5"/>
    </reaction>
</comment>
<dbReference type="AlphaFoldDB" id="A0A2T0WZU0"/>
<dbReference type="InterPro" id="IPR014721">
    <property type="entry name" value="Ribsml_uS5_D2-typ_fold_subgr"/>
</dbReference>
<keyword evidence="4 7" id="KW-0255">Endonuclease</keyword>
<evidence type="ECO:0000313" key="10">
    <source>
        <dbReference type="EMBL" id="PRY92222.1"/>
    </source>
</evidence>
<comment type="subunit">
    <text evidence="7">Consists of a catalytic RNA component (M1 or rnpB) and a protein subunit.</text>
</comment>
<dbReference type="RefSeq" id="WP_106262752.1">
    <property type="nucleotide sequence ID" value="NZ_PVTQ01000002.1"/>
</dbReference>
<comment type="caution">
    <text evidence="10">The sequence shown here is derived from an EMBL/GenBank/DDBJ whole genome shotgun (WGS) entry which is preliminary data.</text>
</comment>
<dbReference type="InterPro" id="IPR020568">
    <property type="entry name" value="Ribosomal_Su5_D2-typ_SF"/>
</dbReference>
<dbReference type="PANTHER" id="PTHR33992">
    <property type="entry name" value="RIBONUCLEASE P PROTEIN COMPONENT"/>
    <property type="match status" value="1"/>
</dbReference>
<keyword evidence="2 7" id="KW-0819">tRNA processing</keyword>
<reference evidence="10 11" key="1">
    <citation type="submission" date="2018-03" db="EMBL/GenBank/DDBJ databases">
        <title>Genomic Encyclopedia of Archaeal and Bacterial Type Strains, Phase II (KMG-II): from individual species to whole genera.</title>
        <authorList>
            <person name="Goeker M."/>
        </authorList>
    </citation>
    <scope>NUCLEOTIDE SEQUENCE [LARGE SCALE GENOMIC DNA]</scope>
    <source>
        <strain evidence="10 11">DSM 100212</strain>
    </source>
</reference>
<dbReference type="GO" id="GO:0004526">
    <property type="term" value="F:ribonuclease P activity"/>
    <property type="evidence" value="ECO:0007669"/>
    <property type="project" value="UniProtKB-UniRule"/>
</dbReference>
<evidence type="ECO:0000256" key="6">
    <source>
        <dbReference type="ARBA" id="ARBA00022884"/>
    </source>
</evidence>
<keyword evidence="5 7" id="KW-0378">Hydrolase</keyword>